<gene>
    <name evidence="5" type="ORF">SH580_02480</name>
</gene>
<keyword evidence="5" id="KW-0396">Initiation factor</keyword>
<organism evidence="5 6">
    <name type="scientific">Coraliomargarita algicola</name>
    <dbReference type="NCBI Taxonomy" id="3092156"/>
    <lineage>
        <taxon>Bacteria</taxon>
        <taxon>Pseudomonadati</taxon>
        <taxon>Verrucomicrobiota</taxon>
        <taxon>Opitutia</taxon>
        <taxon>Puniceicoccales</taxon>
        <taxon>Coraliomargaritaceae</taxon>
        <taxon>Coraliomargarita</taxon>
    </lineage>
</organism>
<accession>A0ABZ0RN89</accession>
<evidence type="ECO:0000256" key="1">
    <source>
        <dbReference type="ARBA" id="ARBA00022845"/>
    </source>
</evidence>
<proteinExistence type="predicted"/>
<dbReference type="Pfam" id="PF01253">
    <property type="entry name" value="SUI1"/>
    <property type="match status" value="1"/>
</dbReference>
<feature type="compositionally biased region" description="Basic and acidic residues" evidence="3">
    <location>
        <begin position="53"/>
        <end position="63"/>
    </location>
</feature>
<evidence type="ECO:0000256" key="3">
    <source>
        <dbReference type="SAM" id="MobiDB-lite"/>
    </source>
</evidence>
<dbReference type="RefSeq" id="WP_319833427.1">
    <property type="nucleotide sequence ID" value="NZ_CP138858.1"/>
</dbReference>
<dbReference type="Proteomes" id="UP001324993">
    <property type="component" value="Chromosome"/>
</dbReference>
<dbReference type="GO" id="GO:0003743">
    <property type="term" value="F:translation initiation factor activity"/>
    <property type="evidence" value="ECO:0007669"/>
    <property type="project" value="UniProtKB-KW"/>
</dbReference>
<sequence>MSAHKKGKISTEADDSFGANPFAELTATGLPAGELKPQPSLSKKNSSKKKSKGRVEVRREKAGRGGKTVTTLKEFPSHIPLSTLEAMTFELKKICACGGTLKGRVVELQGDVCDRVCAELIARGYQAVRAGG</sequence>
<dbReference type="InterPro" id="IPR001950">
    <property type="entry name" value="SUI1"/>
</dbReference>
<feature type="domain" description="SUI1" evidence="4">
    <location>
        <begin position="64"/>
        <end position="124"/>
    </location>
</feature>
<protein>
    <submittedName>
        <fullName evidence="5">Translation initiation factor</fullName>
    </submittedName>
</protein>
<feature type="region of interest" description="Disordered" evidence="3">
    <location>
        <begin position="28"/>
        <end position="69"/>
    </location>
</feature>
<dbReference type="CDD" id="cd11567">
    <property type="entry name" value="YciH_like"/>
    <property type="match status" value="1"/>
</dbReference>
<keyword evidence="6" id="KW-1185">Reference proteome</keyword>
<dbReference type="InterPro" id="IPR005872">
    <property type="entry name" value="SUI1_arc_bac"/>
</dbReference>
<dbReference type="InterPro" id="IPR036877">
    <property type="entry name" value="SUI1_dom_sf"/>
</dbReference>
<name>A0ABZ0RN89_9BACT</name>
<dbReference type="EMBL" id="CP138858">
    <property type="protein sequence ID" value="WPJ96568.1"/>
    <property type="molecule type" value="Genomic_DNA"/>
</dbReference>
<dbReference type="SUPFAM" id="SSF55159">
    <property type="entry name" value="eIF1-like"/>
    <property type="match status" value="1"/>
</dbReference>
<keyword evidence="1" id="KW-0810">Translation regulation</keyword>
<dbReference type="PROSITE" id="PS50296">
    <property type="entry name" value="SUI1"/>
    <property type="match status" value="1"/>
</dbReference>
<evidence type="ECO:0000313" key="5">
    <source>
        <dbReference type="EMBL" id="WPJ96568.1"/>
    </source>
</evidence>
<evidence type="ECO:0000313" key="6">
    <source>
        <dbReference type="Proteomes" id="UP001324993"/>
    </source>
</evidence>
<reference evidence="5 6" key="1">
    <citation type="submission" date="2023-11" db="EMBL/GenBank/DDBJ databases">
        <title>Coraliomargarita sp. nov., isolated from marine algae.</title>
        <authorList>
            <person name="Lee J.K."/>
            <person name="Baek J.H."/>
            <person name="Kim J.M."/>
            <person name="Choi D.G."/>
            <person name="Jeon C.O."/>
        </authorList>
    </citation>
    <scope>NUCLEOTIDE SEQUENCE [LARGE SCALE GENOMIC DNA]</scope>
    <source>
        <strain evidence="5 6">J2-16</strain>
    </source>
</reference>
<evidence type="ECO:0000259" key="4">
    <source>
        <dbReference type="PROSITE" id="PS50296"/>
    </source>
</evidence>
<keyword evidence="2" id="KW-0648">Protein biosynthesis</keyword>
<dbReference type="Gene3D" id="3.30.780.10">
    <property type="entry name" value="SUI1-like domain"/>
    <property type="match status" value="1"/>
</dbReference>
<evidence type="ECO:0000256" key="2">
    <source>
        <dbReference type="ARBA" id="ARBA00022917"/>
    </source>
</evidence>